<proteinExistence type="inferred from homology"/>
<dbReference type="PANTHER" id="PTHR11010">
    <property type="entry name" value="PROTEASE S28 PRO-X CARBOXYPEPTIDASE-RELATED"/>
    <property type="match status" value="1"/>
</dbReference>
<dbReference type="RefSeq" id="XP_016836999.1">
    <property type="nucleotide sequence ID" value="XM_016981510.2"/>
</dbReference>
<dbReference type="Gene3D" id="3.40.50.1820">
    <property type="entry name" value="alpha/beta hydrolase"/>
    <property type="match status" value="1"/>
</dbReference>
<dbReference type="GeneID" id="107980617"/>
<dbReference type="AlphaFoldDB" id="A0A7M7ILG8"/>
<dbReference type="Proteomes" id="UP000002358">
    <property type="component" value="Chromosome 1"/>
</dbReference>
<evidence type="ECO:0000256" key="1">
    <source>
        <dbReference type="ARBA" id="ARBA00011079"/>
    </source>
</evidence>
<organism evidence="6 7">
    <name type="scientific">Nasonia vitripennis</name>
    <name type="common">Parasitic wasp</name>
    <dbReference type="NCBI Taxonomy" id="7425"/>
    <lineage>
        <taxon>Eukaryota</taxon>
        <taxon>Metazoa</taxon>
        <taxon>Ecdysozoa</taxon>
        <taxon>Arthropoda</taxon>
        <taxon>Hexapoda</taxon>
        <taxon>Insecta</taxon>
        <taxon>Pterygota</taxon>
        <taxon>Neoptera</taxon>
        <taxon>Endopterygota</taxon>
        <taxon>Hymenoptera</taxon>
        <taxon>Apocrita</taxon>
        <taxon>Proctotrupomorpha</taxon>
        <taxon>Chalcidoidea</taxon>
        <taxon>Pteromalidae</taxon>
        <taxon>Pteromalinae</taxon>
        <taxon>Nasonia</taxon>
    </lineage>
</organism>
<evidence type="ECO:0000313" key="7">
    <source>
        <dbReference type="Proteomes" id="UP000002358"/>
    </source>
</evidence>
<dbReference type="GO" id="GO:0006508">
    <property type="term" value="P:proteolysis"/>
    <property type="evidence" value="ECO:0007669"/>
    <property type="project" value="UniProtKB-KW"/>
</dbReference>
<sequence>RAWHLDRRWIYQVCTEFGWFHRFKKILILGVERTNLQFGGLDIADSVTNIVLVNGSNDPWHAAGVVNSTNPRSPVIYVEGAGHCPLIHPPRSADNAPLAEGKQRVEKIVDFWLKIK</sequence>
<evidence type="ECO:0000256" key="3">
    <source>
        <dbReference type="ARBA" id="ARBA00022729"/>
    </source>
</evidence>
<dbReference type="Pfam" id="PF05577">
    <property type="entry name" value="Peptidase_S28"/>
    <property type="match status" value="1"/>
</dbReference>
<dbReference type="PANTHER" id="PTHR11010:SF117">
    <property type="entry name" value="SERINE PROTEASE 16"/>
    <property type="match status" value="1"/>
</dbReference>
<evidence type="ECO:0000256" key="5">
    <source>
        <dbReference type="ARBA" id="ARBA00023180"/>
    </source>
</evidence>
<keyword evidence="3" id="KW-0732">Signal</keyword>
<keyword evidence="5" id="KW-0325">Glycoprotein</keyword>
<protein>
    <submittedName>
        <fullName evidence="6">Uncharacterized protein</fullName>
    </submittedName>
</protein>
<evidence type="ECO:0000256" key="2">
    <source>
        <dbReference type="ARBA" id="ARBA00022670"/>
    </source>
</evidence>
<dbReference type="OrthoDB" id="1735038at2759"/>
<dbReference type="InterPro" id="IPR008758">
    <property type="entry name" value="Peptidase_S28"/>
</dbReference>
<name>A0A7M7ILG8_NASVI</name>
<accession>A0A7M7ILG8</accession>
<evidence type="ECO:0000256" key="4">
    <source>
        <dbReference type="ARBA" id="ARBA00022801"/>
    </source>
</evidence>
<dbReference type="InterPro" id="IPR029058">
    <property type="entry name" value="AB_hydrolase_fold"/>
</dbReference>
<dbReference type="KEGG" id="nvi:107980617"/>
<dbReference type="GO" id="GO:0070008">
    <property type="term" value="F:serine-type exopeptidase activity"/>
    <property type="evidence" value="ECO:0007669"/>
    <property type="project" value="InterPro"/>
</dbReference>
<keyword evidence="2" id="KW-0645">Protease</keyword>
<dbReference type="InParanoid" id="A0A7M7ILG8"/>
<reference evidence="6" key="1">
    <citation type="submission" date="2021-01" db="UniProtKB">
        <authorList>
            <consortium name="EnsemblMetazoa"/>
        </authorList>
    </citation>
    <scope>IDENTIFICATION</scope>
</reference>
<dbReference type="EnsemblMetazoa" id="XM_016981510">
    <property type="protein sequence ID" value="XP_016836999"/>
    <property type="gene ID" value="LOC107980617"/>
</dbReference>
<keyword evidence="4" id="KW-0378">Hydrolase</keyword>
<keyword evidence="7" id="KW-1185">Reference proteome</keyword>
<comment type="similarity">
    <text evidence="1">Belongs to the peptidase S28 family.</text>
</comment>
<evidence type="ECO:0000313" key="6">
    <source>
        <dbReference type="EnsemblMetazoa" id="XP_016836999"/>
    </source>
</evidence>
<dbReference type="GO" id="GO:0008239">
    <property type="term" value="F:dipeptidyl-peptidase activity"/>
    <property type="evidence" value="ECO:0007669"/>
    <property type="project" value="TreeGrafter"/>
</dbReference>